<dbReference type="RefSeq" id="XP_007410749.1">
    <property type="nucleotide sequence ID" value="XM_007410687.1"/>
</dbReference>
<dbReference type="OrthoDB" id="10375346at2759"/>
<evidence type="ECO:0000313" key="3">
    <source>
        <dbReference type="Proteomes" id="UP000001072"/>
    </source>
</evidence>
<reference evidence="3" key="1">
    <citation type="journal article" date="2011" name="Proc. Natl. Acad. Sci. U.S.A.">
        <title>Obligate biotrophy features unraveled by the genomic analysis of rust fungi.</title>
        <authorList>
            <person name="Duplessis S."/>
            <person name="Cuomo C.A."/>
            <person name="Lin Y.-C."/>
            <person name="Aerts A."/>
            <person name="Tisserant E."/>
            <person name="Veneault-Fourrey C."/>
            <person name="Joly D.L."/>
            <person name="Hacquard S."/>
            <person name="Amselem J."/>
            <person name="Cantarel B.L."/>
            <person name="Chiu R."/>
            <person name="Coutinho P.M."/>
            <person name="Feau N."/>
            <person name="Field M."/>
            <person name="Frey P."/>
            <person name="Gelhaye E."/>
            <person name="Goldberg J."/>
            <person name="Grabherr M.G."/>
            <person name="Kodira C.D."/>
            <person name="Kohler A."/>
            <person name="Kuees U."/>
            <person name="Lindquist E.A."/>
            <person name="Lucas S.M."/>
            <person name="Mago R."/>
            <person name="Mauceli E."/>
            <person name="Morin E."/>
            <person name="Murat C."/>
            <person name="Pangilinan J.L."/>
            <person name="Park R."/>
            <person name="Pearson M."/>
            <person name="Quesneville H."/>
            <person name="Rouhier N."/>
            <person name="Sakthikumar S."/>
            <person name="Salamov A.A."/>
            <person name="Schmutz J."/>
            <person name="Selles B."/>
            <person name="Shapiro H."/>
            <person name="Tanguay P."/>
            <person name="Tuskan G.A."/>
            <person name="Henrissat B."/>
            <person name="Van de Peer Y."/>
            <person name="Rouze P."/>
            <person name="Ellis J.G."/>
            <person name="Dodds P.N."/>
            <person name="Schein J.E."/>
            <person name="Zhong S."/>
            <person name="Hamelin R.C."/>
            <person name="Grigoriev I.V."/>
            <person name="Szabo L.J."/>
            <person name="Martin F."/>
        </authorList>
    </citation>
    <scope>NUCLEOTIDE SEQUENCE [LARGE SCALE GENOMIC DNA]</scope>
    <source>
        <strain evidence="3">98AG31 / pathotype 3-4-7</strain>
    </source>
</reference>
<dbReference type="HOGENOM" id="CLU_076659_0_0_1"/>
<feature type="region of interest" description="Disordered" evidence="1">
    <location>
        <begin position="180"/>
        <end position="203"/>
    </location>
</feature>
<protein>
    <submittedName>
        <fullName evidence="2">Uncharacterized protein</fullName>
    </submittedName>
</protein>
<gene>
    <name evidence="2" type="ORF">MELLADRAFT_63655</name>
</gene>
<name>F4RNH1_MELLP</name>
<dbReference type="VEuPathDB" id="FungiDB:MELLADRAFT_63655"/>
<dbReference type="KEGG" id="mlr:MELLADRAFT_63655"/>
<keyword evidence="3" id="KW-1185">Reference proteome</keyword>
<dbReference type="InParanoid" id="F4RNH1"/>
<accession>F4RNH1</accession>
<dbReference type="AlphaFoldDB" id="F4RNH1"/>
<organism evidence="3">
    <name type="scientific">Melampsora larici-populina (strain 98AG31 / pathotype 3-4-7)</name>
    <name type="common">Poplar leaf rust fungus</name>
    <dbReference type="NCBI Taxonomy" id="747676"/>
    <lineage>
        <taxon>Eukaryota</taxon>
        <taxon>Fungi</taxon>
        <taxon>Dikarya</taxon>
        <taxon>Basidiomycota</taxon>
        <taxon>Pucciniomycotina</taxon>
        <taxon>Pucciniomycetes</taxon>
        <taxon>Pucciniales</taxon>
        <taxon>Melampsoraceae</taxon>
        <taxon>Melampsora</taxon>
    </lineage>
</organism>
<dbReference type="GeneID" id="18930124"/>
<evidence type="ECO:0000313" key="2">
    <source>
        <dbReference type="EMBL" id="EGG06098.1"/>
    </source>
</evidence>
<sequence>MELPEKSFLNALRMLPPPPKSISGRPILCSDDDEIYSSAPMIALAADLTEAFHKLFHNYYPDGSDFDPIQLFNYEELWIVVKNYETVLLGQHLRGILGSEPLPGTFELIIQTIELWKTSESYRAHIEKKERDEAKDLAAREGGTRIWHEYKEKMKIKEALAEEKKKKAALRIQKCLENEARRQQEEEEKRNKLRLKLQGEDSL</sequence>
<dbReference type="EMBL" id="GL883110">
    <property type="protein sequence ID" value="EGG06098.1"/>
    <property type="molecule type" value="Genomic_DNA"/>
</dbReference>
<feature type="compositionally biased region" description="Basic and acidic residues" evidence="1">
    <location>
        <begin position="180"/>
        <end position="190"/>
    </location>
</feature>
<proteinExistence type="predicted"/>
<evidence type="ECO:0000256" key="1">
    <source>
        <dbReference type="SAM" id="MobiDB-lite"/>
    </source>
</evidence>
<dbReference type="Proteomes" id="UP000001072">
    <property type="component" value="Unassembled WGS sequence"/>
</dbReference>